<keyword evidence="8 10" id="KW-0472">Membrane</keyword>
<dbReference type="GO" id="GO:0034626">
    <property type="term" value="P:fatty acid elongation, polyunsaturated fatty acid"/>
    <property type="evidence" value="ECO:0007669"/>
    <property type="project" value="TreeGrafter"/>
</dbReference>
<keyword evidence="6 10" id="KW-1133">Transmembrane helix</keyword>
<reference evidence="11 12" key="1">
    <citation type="submission" date="2017-03" db="EMBL/GenBank/DDBJ databases">
        <title>Genome of the blue death feigning beetle - Asbolus verrucosus.</title>
        <authorList>
            <person name="Rider S.D."/>
        </authorList>
    </citation>
    <scope>NUCLEOTIDE SEQUENCE [LARGE SCALE GENOMIC DNA]</scope>
    <source>
        <strain evidence="11">Butters</strain>
        <tissue evidence="11">Head and leg muscle</tissue>
    </source>
</reference>
<keyword evidence="9 10" id="KW-0275">Fatty acid biosynthesis</keyword>
<proteinExistence type="inferred from homology"/>
<dbReference type="GO" id="GO:0009922">
    <property type="term" value="F:fatty acid elongase activity"/>
    <property type="evidence" value="ECO:0007669"/>
    <property type="project" value="UniProtKB-EC"/>
</dbReference>
<evidence type="ECO:0000313" key="12">
    <source>
        <dbReference type="Proteomes" id="UP000292052"/>
    </source>
</evidence>
<dbReference type="GO" id="GO:0005789">
    <property type="term" value="C:endoplasmic reticulum membrane"/>
    <property type="evidence" value="ECO:0007669"/>
    <property type="project" value="TreeGrafter"/>
</dbReference>
<dbReference type="GO" id="GO:0019367">
    <property type="term" value="P:fatty acid elongation, saturated fatty acid"/>
    <property type="evidence" value="ECO:0007669"/>
    <property type="project" value="TreeGrafter"/>
</dbReference>
<dbReference type="GO" id="GO:0030148">
    <property type="term" value="P:sphingolipid biosynthetic process"/>
    <property type="evidence" value="ECO:0007669"/>
    <property type="project" value="TreeGrafter"/>
</dbReference>
<feature type="transmembrane region" description="Helical" evidence="10">
    <location>
        <begin position="146"/>
        <end position="164"/>
    </location>
</feature>
<feature type="transmembrane region" description="Helical" evidence="10">
    <location>
        <begin position="122"/>
        <end position="140"/>
    </location>
</feature>
<comment type="catalytic activity">
    <reaction evidence="10">
        <text>a very-long-chain acyl-CoA + malonyl-CoA + H(+) = a very-long-chain 3-oxoacyl-CoA + CO2 + CoA</text>
        <dbReference type="Rhea" id="RHEA:32727"/>
        <dbReference type="ChEBI" id="CHEBI:15378"/>
        <dbReference type="ChEBI" id="CHEBI:16526"/>
        <dbReference type="ChEBI" id="CHEBI:57287"/>
        <dbReference type="ChEBI" id="CHEBI:57384"/>
        <dbReference type="ChEBI" id="CHEBI:90725"/>
        <dbReference type="ChEBI" id="CHEBI:90736"/>
        <dbReference type="EC" id="2.3.1.199"/>
    </reaction>
</comment>
<dbReference type="PANTHER" id="PTHR11157:SF21">
    <property type="entry name" value="ELONGATION OF VERY LONG CHAIN FATTY ACIDS PROTEIN"/>
    <property type="match status" value="1"/>
</dbReference>
<protein>
    <recommendedName>
        <fullName evidence="10">Elongation of very long chain fatty acids protein</fullName>
        <ecNumber evidence="10">2.3.1.199</ecNumber>
    </recommendedName>
    <alternativeName>
        <fullName evidence="10">Very-long-chain 3-oxoacyl-CoA synthase</fullName>
    </alternativeName>
</protein>
<comment type="similarity">
    <text evidence="10">Belongs to the ELO family.</text>
</comment>
<dbReference type="GO" id="GO:0034625">
    <property type="term" value="P:fatty acid elongation, monounsaturated fatty acid"/>
    <property type="evidence" value="ECO:0007669"/>
    <property type="project" value="TreeGrafter"/>
</dbReference>
<dbReference type="STRING" id="1661398.A0A482VPQ1"/>
<accession>A0A482VPQ1</accession>
<evidence type="ECO:0000256" key="4">
    <source>
        <dbReference type="ARBA" id="ARBA00022692"/>
    </source>
</evidence>
<evidence type="ECO:0000256" key="7">
    <source>
        <dbReference type="ARBA" id="ARBA00023098"/>
    </source>
</evidence>
<dbReference type="AlphaFoldDB" id="A0A482VPQ1"/>
<dbReference type="EMBL" id="QDEB01076024">
    <property type="protein sequence ID" value="RZC34882.1"/>
    <property type="molecule type" value="Genomic_DNA"/>
</dbReference>
<dbReference type="PANTHER" id="PTHR11157">
    <property type="entry name" value="FATTY ACID ACYL TRANSFERASE-RELATED"/>
    <property type="match status" value="1"/>
</dbReference>
<dbReference type="Proteomes" id="UP000292052">
    <property type="component" value="Unassembled WGS sequence"/>
</dbReference>
<keyword evidence="4 10" id="KW-0812">Transmembrane</keyword>
<keyword evidence="12" id="KW-1185">Reference proteome</keyword>
<keyword evidence="2 10" id="KW-0444">Lipid biosynthesis</keyword>
<dbReference type="Pfam" id="PF01151">
    <property type="entry name" value="ELO"/>
    <property type="match status" value="1"/>
</dbReference>
<evidence type="ECO:0000256" key="10">
    <source>
        <dbReference type="RuleBase" id="RU361115"/>
    </source>
</evidence>
<dbReference type="GO" id="GO:0042761">
    <property type="term" value="P:very long-chain fatty acid biosynthetic process"/>
    <property type="evidence" value="ECO:0007669"/>
    <property type="project" value="TreeGrafter"/>
</dbReference>
<feature type="transmembrane region" description="Helical" evidence="10">
    <location>
        <begin position="12"/>
        <end position="31"/>
    </location>
</feature>
<keyword evidence="3 10" id="KW-0808">Transferase</keyword>
<dbReference type="OrthoDB" id="434092at2759"/>
<gene>
    <name evidence="11" type="ORF">BDFB_014199</name>
</gene>
<feature type="non-terminal residue" evidence="11">
    <location>
        <position position="185"/>
    </location>
</feature>
<comment type="subcellular location">
    <subcellularLocation>
        <location evidence="1">Membrane</location>
        <topology evidence="1">Multi-pass membrane protein</topology>
    </subcellularLocation>
</comment>
<evidence type="ECO:0000256" key="8">
    <source>
        <dbReference type="ARBA" id="ARBA00023136"/>
    </source>
</evidence>
<comment type="caution">
    <text evidence="10">Lacks conserved residue(s) required for the propagation of feature annotation.</text>
</comment>
<dbReference type="EC" id="2.3.1.199" evidence="10"/>
<evidence type="ECO:0000313" key="11">
    <source>
        <dbReference type="EMBL" id="RZC34882.1"/>
    </source>
</evidence>
<evidence type="ECO:0000256" key="5">
    <source>
        <dbReference type="ARBA" id="ARBA00022832"/>
    </source>
</evidence>
<organism evidence="11 12">
    <name type="scientific">Asbolus verrucosus</name>
    <name type="common">Desert ironclad beetle</name>
    <dbReference type="NCBI Taxonomy" id="1661398"/>
    <lineage>
        <taxon>Eukaryota</taxon>
        <taxon>Metazoa</taxon>
        <taxon>Ecdysozoa</taxon>
        <taxon>Arthropoda</taxon>
        <taxon>Hexapoda</taxon>
        <taxon>Insecta</taxon>
        <taxon>Pterygota</taxon>
        <taxon>Neoptera</taxon>
        <taxon>Endopterygota</taxon>
        <taxon>Coleoptera</taxon>
        <taxon>Polyphaga</taxon>
        <taxon>Cucujiformia</taxon>
        <taxon>Tenebrionidae</taxon>
        <taxon>Pimeliinae</taxon>
        <taxon>Asbolus</taxon>
    </lineage>
</organism>
<evidence type="ECO:0000256" key="6">
    <source>
        <dbReference type="ARBA" id="ARBA00022989"/>
    </source>
</evidence>
<evidence type="ECO:0000256" key="3">
    <source>
        <dbReference type="ARBA" id="ARBA00022679"/>
    </source>
</evidence>
<comment type="caution">
    <text evidence="11">The sequence shown here is derived from an EMBL/GenBank/DDBJ whole genome shotgun (WGS) entry which is preliminary data.</text>
</comment>
<sequence>MDRFLLESPLQPIAVSFLYLVFIYKIGPKLMENRKPFDLRKIIIAYNISQIVTNVVLFKMFFNVAPHLNILCSPSADLSNNSTATLMLKPHYYYTLLKYYDLTETIFFVLRKKRRQISYLHVHHHIGMLAAAWISCKYFPGGQALYVGLYNTFVHTVMYCYYLLTAWNSDYGRGAWWKKYITLMQ</sequence>
<evidence type="ECO:0000256" key="1">
    <source>
        <dbReference type="ARBA" id="ARBA00004141"/>
    </source>
</evidence>
<dbReference type="InterPro" id="IPR002076">
    <property type="entry name" value="ELO_fam"/>
</dbReference>
<evidence type="ECO:0000256" key="9">
    <source>
        <dbReference type="ARBA" id="ARBA00023160"/>
    </source>
</evidence>
<evidence type="ECO:0000256" key="2">
    <source>
        <dbReference type="ARBA" id="ARBA00022516"/>
    </source>
</evidence>
<name>A0A482VPQ1_ASBVE</name>
<keyword evidence="7 10" id="KW-0443">Lipid metabolism</keyword>
<keyword evidence="5 10" id="KW-0276">Fatty acid metabolism</keyword>